<accession>A0ACB6ZDC1</accession>
<keyword evidence="2" id="KW-1185">Reference proteome</keyword>
<gene>
    <name evidence="1" type="ORF">BDM02DRAFT_3187837</name>
</gene>
<organism evidence="1 2">
    <name type="scientific">Thelephora ganbajun</name>
    <name type="common">Ganba fungus</name>
    <dbReference type="NCBI Taxonomy" id="370292"/>
    <lineage>
        <taxon>Eukaryota</taxon>
        <taxon>Fungi</taxon>
        <taxon>Dikarya</taxon>
        <taxon>Basidiomycota</taxon>
        <taxon>Agaricomycotina</taxon>
        <taxon>Agaricomycetes</taxon>
        <taxon>Thelephorales</taxon>
        <taxon>Thelephoraceae</taxon>
        <taxon>Thelephora</taxon>
    </lineage>
</organism>
<dbReference type="Proteomes" id="UP000886501">
    <property type="component" value="Unassembled WGS sequence"/>
</dbReference>
<reference evidence="1" key="2">
    <citation type="journal article" date="2020" name="Nat. Commun.">
        <title>Large-scale genome sequencing of mycorrhizal fungi provides insights into the early evolution of symbiotic traits.</title>
        <authorList>
            <person name="Miyauchi S."/>
            <person name="Kiss E."/>
            <person name="Kuo A."/>
            <person name="Drula E."/>
            <person name="Kohler A."/>
            <person name="Sanchez-Garcia M."/>
            <person name="Morin E."/>
            <person name="Andreopoulos B."/>
            <person name="Barry K.W."/>
            <person name="Bonito G."/>
            <person name="Buee M."/>
            <person name="Carver A."/>
            <person name="Chen C."/>
            <person name="Cichocki N."/>
            <person name="Clum A."/>
            <person name="Culley D."/>
            <person name="Crous P.W."/>
            <person name="Fauchery L."/>
            <person name="Girlanda M."/>
            <person name="Hayes R.D."/>
            <person name="Keri Z."/>
            <person name="LaButti K."/>
            <person name="Lipzen A."/>
            <person name="Lombard V."/>
            <person name="Magnuson J."/>
            <person name="Maillard F."/>
            <person name="Murat C."/>
            <person name="Nolan M."/>
            <person name="Ohm R.A."/>
            <person name="Pangilinan J."/>
            <person name="Pereira M.F."/>
            <person name="Perotto S."/>
            <person name="Peter M."/>
            <person name="Pfister S."/>
            <person name="Riley R."/>
            <person name="Sitrit Y."/>
            <person name="Stielow J.B."/>
            <person name="Szollosi G."/>
            <person name="Zifcakova L."/>
            <person name="Stursova M."/>
            <person name="Spatafora J.W."/>
            <person name="Tedersoo L."/>
            <person name="Vaario L.M."/>
            <person name="Yamada A."/>
            <person name="Yan M."/>
            <person name="Wang P."/>
            <person name="Xu J."/>
            <person name="Bruns T."/>
            <person name="Baldrian P."/>
            <person name="Vilgalys R."/>
            <person name="Dunand C."/>
            <person name="Henrissat B."/>
            <person name="Grigoriev I.V."/>
            <person name="Hibbett D."/>
            <person name="Nagy L.G."/>
            <person name="Martin F.M."/>
        </authorList>
    </citation>
    <scope>NUCLEOTIDE SEQUENCE</scope>
    <source>
        <strain evidence="1">P2</strain>
    </source>
</reference>
<evidence type="ECO:0000313" key="1">
    <source>
        <dbReference type="EMBL" id="KAF9647592.1"/>
    </source>
</evidence>
<evidence type="ECO:0000313" key="2">
    <source>
        <dbReference type="Proteomes" id="UP000886501"/>
    </source>
</evidence>
<comment type="caution">
    <text evidence="1">The sequence shown here is derived from an EMBL/GenBank/DDBJ whole genome shotgun (WGS) entry which is preliminary data.</text>
</comment>
<dbReference type="EMBL" id="MU118030">
    <property type="protein sequence ID" value="KAF9647592.1"/>
    <property type="molecule type" value="Genomic_DNA"/>
</dbReference>
<name>A0ACB6ZDC1_THEGA</name>
<sequence>MLTYGEVISHEPSPAGRSTAVLHAKSPTWKDIDLVVKISWTGSDRKVVSLLDNAEFVNGEYKYERRTLRIIVQERLYLLKTLTNAKDIAQVLLDVACIHRWLWEKAEILHRDLSLNNTTYRIIKGKVYGVLTDFDLASRTAPLMPGYTKTSEQRIGTPYTAHGLLDGIDALHIYRHDVESLFYVMLILATHHEIETPGKEGSGGVRTRRGLEELPYQEWFDQSSYKALASFKQTSFSRLGELNLF</sequence>
<proteinExistence type="predicted"/>
<reference evidence="1" key="1">
    <citation type="submission" date="2019-10" db="EMBL/GenBank/DDBJ databases">
        <authorList>
            <consortium name="DOE Joint Genome Institute"/>
            <person name="Kuo A."/>
            <person name="Miyauchi S."/>
            <person name="Kiss E."/>
            <person name="Drula E."/>
            <person name="Kohler A."/>
            <person name="Sanchez-Garcia M."/>
            <person name="Andreopoulos B."/>
            <person name="Barry K.W."/>
            <person name="Bonito G."/>
            <person name="Buee M."/>
            <person name="Carver A."/>
            <person name="Chen C."/>
            <person name="Cichocki N."/>
            <person name="Clum A."/>
            <person name="Culley D."/>
            <person name="Crous P.W."/>
            <person name="Fauchery L."/>
            <person name="Girlanda M."/>
            <person name="Hayes R."/>
            <person name="Keri Z."/>
            <person name="Labutti K."/>
            <person name="Lipzen A."/>
            <person name="Lombard V."/>
            <person name="Magnuson J."/>
            <person name="Maillard F."/>
            <person name="Morin E."/>
            <person name="Murat C."/>
            <person name="Nolan M."/>
            <person name="Ohm R."/>
            <person name="Pangilinan J."/>
            <person name="Pereira M."/>
            <person name="Perotto S."/>
            <person name="Peter M."/>
            <person name="Riley R."/>
            <person name="Sitrit Y."/>
            <person name="Stielow B."/>
            <person name="Szollosi G."/>
            <person name="Zifcakova L."/>
            <person name="Stursova M."/>
            <person name="Spatafora J.W."/>
            <person name="Tedersoo L."/>
            <person name="Vaario L.-M."/>
            <person name="Yamada A."/>
            <person name="Yan M."/>
            <person name="Wang P."/>
            <person name="Xu J."/>
            <person name="Bruns T."/>
            <person name="Baldrian P."/>
            <person name="Vilgalys R."/>
            <person name="Henrissat B."/>
            <person name="Grigoriev I.V."/>
            <person name="Hibbett D."/>
            <person name="Nagy L.G."/>
            <person name="Martin F.M."/>
        </authorList>
    </citation>
    <scope>NUCLEOTIDE SEQUENCE</scope>
    <source>
        <strain evidence="1">P2</strain>
    </source>
</reference>
<protein>
    <submittedName>
        <fullName evidence="1">Uncharacterized protein</fullName>
    </submittedName>
</protein>